<sequence>MTDCTNCGDHIEGNTARCPNCGASQETPLVTDGGERAADEKYCTECGELIKEDAEICPECGVRQQSSGETSSDQVVAGVLAIVVGFVGAHKFYQGNIKYGVLYLCFFWTGIPALLGLVEGILMLVADEAEYEEKYADGSIFGEF</sequence>
<dbReference type="OrthoDB" id="64860at2157"/>
<dbReference type="Pfam" id="PF12773">
    <property type="entry name" value="DZR"/>
    <property type="match status" value="1"/>
</dbReference>
<evidence type="ECO:0000256" key="5">
    <source>
        <dbReference type="SAM" id="Phobius"/>
    </source>
</evidence>
<accession>A0A1I6PQM9</accession>
<dbReference type="GO" id="GO:0016020">
    <property type="term" value="C:membrane"/>
    <property type="evidence" value="ECO:0007669"/>
    <property type="project" value="UniProtKB-SubCell"/>
</dbReference>
<proteinExistence type="predicted"/>
<feature type="domain" description="DZANK-type" evidence="7">
    <location>
        <begin position="4"/>
        <end position="61"/>
    </location>
</feature>
<keyword evidence="4 5" id="KW-0472">Membrane</keyword>
<evidence type="ECO:0000256" key="1">
    <source>
        <dbReference type="ARBA" id="ARBA00004141"/>
    </source>
</evidence>
<dbReference type="Pfam" id="PF05154">
    <property type="entry name" value="TM2"/>
    <property type="match status" value="1"/>
</dbReference>
<name>A0A1I6PQM9_9EURY</name>
<evidence type="ECO:0000256" key="4">
    <source>
        <dbReference type="ARBA" id="ARBA00023136"/>
    </source>
</evidence>
<organism evidence="8 9">
    <name type="scientific">Halostagnicola kamekurae</name>
    <dbReference type="NCBI Taxonomy" id="619731"/>
    <lineage>
        <taxon>Archaea</taxon>
        <taxon>Methanobacteriati</taxon>
        <taxon>Methanobacteriota</taxon>
        <taxon>Stenosarchaea group</taxon>
        <taxon>Halobacteria</taxon>
        <taxon>Halobacteriales</taxon>
        <taxon>Natrialbaceae</taxon>
        <taxon>Halostagnicola</taxon>
    </lineage>
</organism>
<reference evidence="9" key="1">
    <citation type="submission" date="2016-10" db="EMBL/GenBank/DDBJ databases">
        <authorList>
            <person name="Varghese N."/>
            <person name="Submissions S."/>
        </authorList>
    </citation>
    <scope>NUCLEOTIDE SEQUENCE [LARGE SCALE GENOMIC DNA]</scope>
    <source>
        <strain evidence="9">DSM 22427</strain>
    </source>
</reference>
<dbReference type="Proteomes" id="UP000199199">
    <property type="component" value="Unassembled WGS sequence"/>
</dbReference>
<evidence type="ECO:0000313" key="9">
    <source>
        <dbReference type="Proteomes" id="UP000199199"/>
    </source>
</evidence>
<feature type="transmembrane region" description="Helical" evidence="5">
    <location>
        <begin position="100"/>
        <end position="125"/>
    </location>
</feature>
<dbReference type="InterPro" id="IPR007829">
    <property type="entry name" value="TM2"/>
</dbReference>
<comment type="subcellular location">
    <subcellularLocation>
        <location evidence="1">Membrane</location>
        <topology evidence="1">Multi-pass membrane protein</topology>
    </subcellularLocation>
</comment>
<keyword evidence="2 5" id="KW-0812">Transmembrane</keyword>
<dbReference type="RefSeq" id="WP_092901649.1">
    <property type="nucleotide sequence ID" value="NZ_FOZS01000001.1"/>
</dbReference>
<dbReference type="EMBL" id="FOZS01000001">
    <property type="protein sequence ID" value="SFS42532.1"/>
    <property type="molecule type" value="Genomic_DNA"/>
</dbReference>
<protein>
    <submittedName>
        <fullName evidence="8">Double zinc ribbon</fullName>
    </submittedName>
</protein>
<gene>
    <name evidence="8" type="ORF">SAMN04488556_0727</name>
</gene>
<evidence type="ECO:0000256" key="3">
    <source>
        <dbReference type="ARBA" id="ARBA00022989"/>
    </source>
</evidence>
<evidence type="ECO:0000259" key="6">
    <source>
        <dbReference type="Pfam" id="PF05154"/>
    </source>
</evidence>
<dbReference type="AlphaFoldDB" id="A0A1I6PQM9"/>
<keyword evidence="3 5" id="KW-1133">Transmembrane helix</keyword>
<feature type="domain" description="TM2" evidence="6">
    <location>
        <begin position="72"/>
        <end position="121"/>
    </location>
</feature>
<keyword evidence="9" id="KW-1185">Reference proteome</keyword>
<evidence type="ECO:0000256" key="2">
    <source>
        <dbReference type="ARBA" id="ARBA00022692"/>
    </source>
</evidence>
<evidence type="ECO:0000313" key="8">
    <source>
        <dbReference type="EMBL" id="SFS42532.1"/>
    </source>
</evidence>
<evidence type="ECO:0000259" key="7">
    <source>
        <dbReference type="Pfam" id="PF12773"/>
    </source>
</evidence>
<dbReference type="InterPro" id="IPR025874">
    <property type="entry name" value="DZR"/>
</dbReference>